<dbReference type="Proteomes" id="UP001154114">
    <property type="component" value="Chromosome 8"/>
</dbReference>
<dbReference type="InterPro" id="IPR029058">
    <property type="entry name" value="AB_hydrolase_fold"/>
</dbReference>
<evidence type="ECO:0000256" key="2">
    <source>
        <dbReference type="ARBA" id="ARBA00022487"/>
    </source>
</evidence>
<keyword evidence="4" id="KW-1015">Disulfide bond</keyword>
<evidence type="ECO:0000256" key="1">
    <source>
        <dbReference type="ARBA" id="ARBA00005964"/>
    </source>
</evidence>
<evidence type="ECO:0000313" key="8">
    <source>
        <dbReference type="EMBL" id="CAH0627438.1"/>
    </source>
</evidence>
<dbReference type="EC" id="3.1.1.-" evidence="6"/>
<dbReference type="CDD" id="cd00312">
    <property type="entry name" value="Esterase_lipase"/>
    <property type="match status" value="1"/>
</dbReference>
<gene>
    <name evidence="8" type="ORF">CINC_LOCUS12804</name>
</gene>
<dbReference type="PANTHER" id="PTHR11559">
    <property type="entry name" value="CARBOXYLESTERASE"/>
    <property type="match status" value="1"/>
</dbReference>
<dbReference type="SUPFAM" id="SSF53474">
    <property type="entry name" value="alpha/beta-Hydrolases"/>
    <property type="match status" value="1"/>
</dbReference>
<dbReference type="GO" id="GO:0052689">
    <property type="term" value="F:carboxylic ester hydrolase activity"/>
    <property type="evidence" value="ECO:0007669"/>
    <property type="project" value="UniProtKB-KW"/>
</dbReference>
<dbReference type="PROSITE" id="PS00122">
    <property type="entry name" value="CARBOXYLESTERASE_B_1"/>
    <property type="match status" value="1"/>
</dbReference>
<protein>
    <recommendedName>
        <fullName evidence="6">Carboxylic ester hydrolase</fullName>
        <ecNumber evidence="6">3.1.1.-</ecNumber>
    </recommendedName>
</protein>
<comment type="similarity">
    <text evidence="1 6">Belongs to the type-B carboxylesterase/lipase family.</text>
</comment>
<dbReference type="InterPro" id="IPR019826">
    <property type="entry name" value="Carboxylesterase_B_AS"/>
</dbReference>
<dbReference type="Gene3D" id="3.40.50.1820">
    <property type="entry name" value="alpha/beta hydrolase"/>
    <property type="match status" value="1"/>
</dbReference>
<sequence length="566" mass="64040">MFIVKTVGKYVIRPKRMINVRCLSVVNKIIENPIVAVKQGKLKGSVKKCLDGSSYYSFKGIPYAQPPVGKLRFKAPLPVKPWDGVRDASEHGPVCPQYDMVTADFIEGNEDCLYLNVYTKNLQPSSKLPTMVYIHGGAFLSGSGNSETYGPEFLFKNDVIVVTLNYRLETLGFLCLNTPDVPGNAGMKDQVLALRWIKENISKFGGDPDNITLFGESAGSAAVTAHMLSPMSKGLFHKAIAQSGVCLSYWSIAHNPVERAFRIGKVFGFDTDNPDKLADSLRTLPVMDLAKISMQVRTEDEKCRGLPIYLTPTIEEKFEGVEPFLTEDPMDLLLAGKVQKVPLLLGYNAAEAMLMVNDHVRKMDILNKDPSYLVPRDVATKVSKEKMIEFGARIKEFYVGDKDFSKKNVRPIIDLHTDINFTYQMQRFLHFYNSLAPTYMYVFNCMTELNMLKQVLGMTKIEGACHAEDLFYLFCSEMSKQHYENHEHIRTIVDRLTKYWTDFAKTGNPTPTKQGVEWLPYTSANREYMLLDHQDKMGNYAAKERIEFWNKIYLDAGLPSMTKSAL</sequence>
<evidence type="ECO:0000256" key="6">
    <source>
        <dbReference type="RuleBase" id="RU361235"/>
    </source>
</evidence>
<name>A0A9P0FZV9_CHRIL</name>
<evidence type="ECO:0000256" key="3">
    <source>
        <dbReference type="ARBA" id="ARBA00022801"/>
    </source>
</evidence>
<evidence type="ECO:0000313" key="9">
    <source>
        <dbReference type="Proteomes" id="UP001154114"/>
    </source>
</evidence>
<keyword evidence="9" id="KW-1185">Reference proteome</keyword>
<dbReference type="Pfam" id="PF00135">
    <property type="entry name" value="COesterase"/>
    <property type="match status" value="1"/>
</dbReference>
<dbReference type="AlphaFoldDB" id="A0A9P0FZV9"/>
<keyword evidence="2" id="KW-0719">Serine esterase</keyword>
<evidence type="ECO:0000256" key="5">
    <source>
        <dbReference type="ARBA" id="ARBA00023180"/>
    </source>
</evidence>
<evidence type="ECO:0000256" key="4">
    <source>
        <dbReference type="ARBA" id="ARBA00023157"/>
    </source>
</evidence>
<accession>A0A9P0FZV9</accession>
<dbReference type="EMBL" id="LR824011">
    <property type="protein sequence ID" value="CAH0627438.1"/>
    <property type="molecule type" value="Genomic_DNA"/>
</dbReference>
<feature type="domain" description="Carboxylesterase type B" evidence="7">
    <location>
        <begin position="32"/>
        <end position="549"/>
    </location>
</feature>
<dbReference type="OrthoDB" id="19653at2759"/>
<dbReference type="InterPro" id="IPR002018">
    <property type="entry name" value="CarbesteraseB"/>
</dbReference>
<organism evidence="8 9">
    <name type="scientific">Chrysodeixis includens</name>
    <name type="common">Soybean looper</name>
    <name type="synonym">Pseudoplusia includens</name>
    <dbReference type="NCBI Taxonomy" id="689277"/>
    <lineage>
        <taxon>Eukaryota</taxon>
        <taxon>Metazoa</taxon>
        <taxon>Ecdysozoa</taxon>
        <taxon>Arthropoda</taxon>
        <taxon>Hexapoda</taxon>
        <taxon>Insecta</taxon>
        <taxon>Pterygota</taxon>
        <taxon>Neoptera</taxon>
        <taxon>Endopterygota</taxon>
        <taxon>Lepidoptera</taxon>
        <taxon>Glossata</taxon>
        <taxon>Ditrysia</taxon>
        <taxon>Noctuoidea</taxon>
        <taxon>Noctuidae</taxon>
        <taxon>Plusiinae</taxon>
        <taxon>Chrysodeixis</taxon>
    </lineage>
</organism>
<reference evidence="8" key="1">
    <citation type="submission" date="2021-12" db="EMBL/GenBank/DDBJ databases">
        <authorList>
            <person name="King R."/>
        </authorList>
    </citation>
    <scope>NUCLEOTIDE SEQUENCE</scope>
</reference>
<evidence type="ECO:0000259" key="7">
    <source>
        <dbReference type="Pfam" id="PF00135"/>
    </source>
</evidence>
<keyword evidence="3 6" id="KW-0378">Hydrolase</keyword>
<dbReference type="InterPro" id="IPR050309">
    <property type="entry name" value="Type-B_Carboxylest/Lipase"/>
</dbReference>
<proteinExistence type="inferred from homology"/>
<keyword evidence="5" id="KW-0325">Glycoprotein</keyword>